<protein>
    <recommendedName>
        <fullName evidence="3">Transposase</fullName>
    </recommendedName>
</protein>
<keyword evidence="2" id="KW-1185">Reference proteome</keyword>
<sequence>MDMVREVLDQSAADKLKTIPLSNDTICRRIEDMSDDVKQQTTARIQKSAYYALQMDESTDIANHATLLVYVRYVWEGDLEEQILCSRDLPTTTTAEDIFSTVDLYLGSLGLSWQNCVGITTDGAASMTGKHSGVVKRILERASNATWNHCFLHREALAAKKYVRFNDYFPEKHDDDPWISDPFGIDVESVTLPSNEENQLVELSCDKTLKKKFSEVSLSQFWCREVLSEYPSLATRAIKSILPFSTTYLCESGFSSLVQLKSKQRNRLDIEHDLRVALSTITPDFETLIRSKAHPQLSH</sequence>
<name>A0ABR3NKH8_9TELE</name>
<dbReference type="EMBL" id="JAYMGO010000003">
    <property type="protein sequence ID" value="KAL1277291.1"/>
    <property type="molecule type" value="Genomic_DNA"/>
</dbReference>
<dbReference type="Proteomes" id="UP001558613">
    <property type="component" value="Unassembled WGS sequence"/>
</dbReference>
<dbReference type="PANTHER" id="PTHR45913:SF19">
    <property type="entry name" value="LOW QUALITY PROTEIN: ZINC FINGER BED DOMAIN-CONTAINING PROTEIN 5-LIKE"/>
    <property type="match status" value="1"/>
</dbReference>
<reference evidence="1 2" key="1">
    <citation type="submission" date="2023-09" db="EMBL/GenBank/DDBJ databases">
        <authorList>
            <person name="Wang M."/>
        </authorList>
    </citation>
    <scope>NUCLEOTIDE SEQUENCE [LARGE SCALE GENOMIC DNA]</scope>
    <source>
        <strain evidence="1">GT-2023</strain>
        <tissue evidence="1">Liver</tissue>
    </source>
</reference>
<comment type="caution">
    <text evidence="1">The sequence shown here is derived from an EMBL/GenBank/DDBJ whole genome shotgun (WGS) entry which is preliminary data.</text>
</comment>
<organism evidence="1 2">
    <name type="scientific">Cirrhinus molitorella</name>
    <name type="common">mud carp</name>
    <dbReference type="NCBI Taxonomy" id="172907"/>
    <lineage>
        <taxon>Eukaryota</taxon>
        <taxon>Metazoa</taxon>
        <taxon>Chordata</taxon>
        <taxon>Craniata</taxon>
        <taxon>Vertebrata</taxon>
        <taxon>Euteleostomi</taxon>
        <taxon>Actinopterygii</taxon>
        <taxon>Neopterygii</taxon>
        <taxon>Teleostei</taxon>
        <taxon>Ostariophysi</taxon>
        <taxon>Cypriniformes</taxon>
        <taxon>Cyprinidae</taxon>
        <taxon>Labeoninae</taxon>
        <taxon>Labeonini</taxon>
        <taxon>Cirrhinus</taxon>
    </lineage>
</organism>
<gene>
    <name evidence="1" type="ORF">QQF64_023964</name>
</gene>
<proteinExistence type="predicted"/>
<evidence type="ECO:0000313" key="2">
    <source>
        <dbReference type="Proteomes" id="UP001558613"/>
    </source>
</evidence>
<accession>A0ABR3NKH8</accession>
<evidence type="ECO:0000313" key="1">
    <source>
        <dbReference type="EMBL" id="KAL1277291.1"/>
    </source>
</evidence>
<dbReference type="PANTHER" id="PTHR45913">
    <property type="entry name" value="EPM2A-INTERACTING PROTEIN 1"/>
    <property type="match status" value="1"/>
</dbReference>
<evidence type="ECO:0008006" key="3">
    <source>
        <dbReference type="Google" id="ProtNLM"/>
    </source>
</evidence>